<gene>
    <name evidence="1" type="ORF">MLD38_033296</name>
</gene>
<comment type="caution">
    <text evidence="1">The sequence shown here is derived from an EMBL/GenBank/DDBJ whole genome shotgun (WGS) entry which is preliminary data.</text>
</comment>
<name>A0ACB9M6V1_9MYRT</name>
<organism evidence="1 2">
    <name type="scientific">Melastoma candidum</name>
    <dbReference type="NCBI Taxonomy" id="119954"/>
    <lineage>
        <taxon>Eukaryota</taxon>
        <taxon>Viridiplantae</taxon>
        <taxon>Streptophyta</taxon>
        <taxon>Embryophyta</taxon>
        <taxon>Tracheophyta</taxon>
        <taxon>Spermatophyta</taxon>
        <taxon>Magnoliopsida</taxon>
        <taxon>eudicotyledons</taxon>
        <taxon>Gunneridae</taxon>
        <taxon>Pentapetalae</taxon>
        <taxon>rosids</taxon>
        <taxon>malvids</taxon>
        <taxon>Myrtales</taxon>
        <taxon>Melastomataceae</taxon>
        <taxon>Melastomatoideae</taxon>
        <taxon>Melastomateae</taxon>
        <taxon>Melastoma</taxon>
    </lineage>
</organism>
<sequence length="335" mass="37323">MSIFGREAIRDSAALNFHAMLLCFLVRFDFWPVSDHQPSHNLETEPLVSYFQLQGYLLLVVIVTSIVLTLHKIDAKRKPKVVWSANRNNLVTIDALLEFAENGDLALNEPDEKNVVWFNGTMGKCVVGINLTYFGNLVLFDDSNATDGSLDHPTDTLVSVDYNRLNSSGHLRAYRYDDMGGFINMGDMLPLETYLMFCCPYGICSNGRCDCPPPSGGVAYFNPVKYLQPKLGCVANVPLACDDQGFQHFMEIKGLYYFDFVTDVAGFDAKGCSDACSRKCSCKAALFRRSVSSLNGECFLPTDLLSPAKARHHELSLCQNYTVYFKVQVQGIPCS</sequence>
<proteinExistence type="predicted"/>
<accession>A0ACB9M6V1</accession>
<reference evidence="2" key="1">
    <citation type="journal article" date="2023" name="Front. Plant Sci.">
        <title>Chromosomal-level genome assembly of Melastoma candidum provides insights into trichome evolution.</title>
        <authorList>
            <person name="Zhong Y."/>
            <person name="Wu W."/>
            <person name="Sun C."/>
            <person name="Zou P."/>
            <person name="Liu Y."/>
            <person name="Dai S."/>
            <person name="Zhou R."/>
        </authorList>
    </citation>
    <scope>NUCLEOTIDE SEQUENCE [LARGE SCALE GENOMIC DNA]</scope>
</reference>
<protein>
    <submittedName>
        <fullName evidence="1">Uncharacterized protein</fullName>
    </submittedName>
</protein>
<evidence type="ECO:0000313" key="1">
    <source>
        <dbReference type="EMBL" id="KAI4319731.1"/>
    </source>
</evidence>
<keyword evidence="2" id="KW-1185">Reference proteome</keyword>
<dbReference type="Proteomes" id="UP001057402">
    <property type="component" value="Chromosome 10"/>
</dbReference>
<dbReference type="EMBL" id="CM042889">
    <property type="protein sequence ID" value="KAI4319731.1"/>
    <property type="molecule type" value="Genomic_DNA"/>
</dbReference>
<evidence type="ECO:0000313" key="2">
    <source>
        <dbReference type="Proteomes" id="UP001057402"/>
    </source>
</evidence>